<organism evidence="1 2">
    <name type="scientific">Trifolium medium</name>
    <dbReference type="NCBI Taxonomy" id="97028"/>
    <lineage>
        <taxon>Eukaryota</taxon>
        <taxon>Viridiplantae</taxon>
        <taxon>Streptophyta</taxon>
        <taxon>Embryophyta</taxon>
        <taxon>Tracheophyta</taxon>
        <taxon>Spermatophyta</taxon>
        <taxon>Magnoliopsida</taxon>
        <taxon>eudicotyledons</taxon>
        <taxon>Gunneridae</taxon>
        <taxon>Pentapetalae</taxon>
        <taxon>rosids</taxon>
        <taxon>fabids</taxon>
        <taxon>Fabales</taxon>
        <taxon>Fabaceae</taxon>
        <taxon>Papilionoideae</taxon>
        <taxon>50 kb inversion clade</taxon>
        <taxon>NPAAA clade</taxon>
        <taxon>Hologalegina</taxon>
        <taxon>IRL clade</taxon>
        <taxon>Trifolieae</taxon>
        <taxon>Trifolium</taxon>
    </lineage>
</organism>
<name>A0A392UIK0_9FABA</name>
<dbReference type="AlphaFoldDB" id="A0A392UIK0"/>
<sequence>KNVLASSVGNLQLAEEEMVLDVDGTIPTQPVLQHIGIGAWPGEYFQCSN</sequence>
<evidence type="ECO:0000313" key="2">
    <source>
        <dbReference type="Proteomes" id="UP000265520"/>
    </source>
</evidence>
<reference evidence="1 2" key="1">
    <citation type="journal article" date="2018" name="Front. Plant Sci.">
        <title>Red Clover (Trifolium pratense) and Zigzag Clover (T. medium) - A Picture of Genomic Similarities and Differences.</title>
        <authorList>
            <person name="Dluhosova J."/>
            <person name="Istvanek J."/>
            <person name="Nedelnik J."/>
            <person name="Repkova J."/>
        </authorList>
    </citation>
    <scope>NUCLEOTIDE SEQUENCE [LARGE SCALE GENOMIC DNA]</scope>
    <source>
        <strain evidence="2">cv. 10/8</strain>
        <tissue evidence="1">Leaf</tissue>
    </source>
</reference>
<keyword evidence="2" id="KW-1185">Reference proteome</keyword>
<feature type="non-terminal residue" evidence="1">
    <location>
        <position position="1"/>
    </location>
</feature>
<evidence type="ECO:0000313" key="1">
    <source>
        <dbReference type="EMBL" id="MCI72454.1"/>
    </source>
</evidence>
<accession>A0A392UIK0</accession>
<proteinExistence type="predicted"/>
<dbReference type="Proteomes" id="UP000265520">
    <property type="component" value="Unassembled WGS sequence"/>
</dbReference>
<dbReference type="EMBL" id="LXQA010818479">
    <property type="protein sequence ID" value="MCI72454.1"/>
    <property type="molecule type" value="Genomic_DNA"/>
</dbReference>
<protein>
    <submittedName>
        <fullName evidence="1">Uncharacterized protein</fullName>
    </submittedName>
</protein>
<comment type="caution">
    <text evidence="1">The sequence shown here is derived from an EMBL/GenBank/DDBJ whole genome shotgun (WGS) entry which is preliminary data.</text>
</comment>